<dbReference type="eggNOG" id="COG0007">
    <property type="taxonomic scope" value="Bacteria"/>
</dbReference>
<protein>
    <recommendedName>
        <fullName evidence="1">uroporphyrinogen-III C-methyltransferase</fullName>
        <ecNumber evidence="1">2.1.1.107</ecNumber>
    </recommendedName>
</protein>
<dbReference type="Pfam" id="PF02602">
    <property type="entry name" value="HEM4"/>
    <property type="match status" value="1"/>
</dbReference>
<dbReference type="InterPro" id="IPR014776">
    <property type="entry name" value="4pyrrole_Mease_sub2"/>
</dbReference>
<dbReference type="GO" id="GO:0019354">
    <property type="term" value="P:siroheme biosynthetic process"/>
    <property type="evidence" value="ECO:0007669"/>
    <property type="project" value="InterPro"/>
</dbReference>
<dbReference type="GO" id="GO:0032259">
    <property type="term" value="P:methylation"/>
    <property type="evidence" value="ECO:0007669"/>
    <property type="project" value="UniProtKB-KW"/>
</dbReference>
<dbReference type="Gene3D" id="3.30.950.10">
    <property type="entry name" value="Methyltransferase, Cobalt-precorrin-4 Transmethylase, Domain 2"/>
    <property type="match status" value="1"/>
</dbReference>
<evidence type="ECO:0000256" key="2">
    <source>
        <dbReference type="ARBA" id="ARBA00022603"/>
    </source>
</evidence>
<organism evidence="9 10">
    <name type="scientific">Thermosediminibacter oceani (strain ATCC BAA-1034 / DSM 16646 / JW/IW-1228P)</name>
    <dbReference type="NCBI Taxonomy" id="555079"/>
    <lineage>
        <taxon>Bacteria</taxon>
        <taxon>Bacillati</taxon>
        <taxon>Bacillota</taxon>
        <taxon>Clostridia</taxon>
        <taxon>Thermosediminibacterales</taxon>
        <taxon>Thermosediminibacteraceae</taxon>
        <taxon>Thermosediminibacter</taxon>
    </lineage>
</organism>
<evidence type="ECO:0000313" key="9">
    <source>
        <dbReference type="EMBL" id="ADL07102.1"/>
    </source>
</evidence>
<dbReference type="FunFam" id="3.30.950.10:FF:000001">
    <property type="entry name" value="Siroheme synthase"/>
    <property type="match status" value="1"/>
</dbReference>
<evidence type="ECO:0000256" key="3">
    <source>
        <dbReference type="ARBA" id="ARBA00022679"/>
    </source>
</evidence>
<dbReference type="GO" id="GO:0004851">
    <property type="term" value="F:uroporphyrin-III C-methyltransferase activity"/>
    <property type="evidence" value="ECO:0007669"/>
    <property type="project" value="UniProtKB-EC"/>
</dbReference>
<dbReference type="InterPro" id="IPR035996">
    <property type="entry name" value="4pyrrol_Methylase_sf"/>
</dbReference>
<dbReference type="GO" id="GO:0004852">
    <property type="term" value="F:uroporphyrinogen-III synthase activity"/>
    <property type="evidence" value="ECO:0007669"/>
    <property type="project" value="InterPro"/>
</dbReference>
<accession>D9S0T8</accession>
<evidence type="ECO:0000259" key="8">
    <source>
        <dbReference type="Pfam" id="PF02602"/>
    </source>
</evidence>
<keyword evidence="10" id="KW-1185">Reference proteome</keyword>
<dbReference type="PANTHER" id="PTHR45790:SF3">
    <property type="entry name" value="S-ADENOSYL-L-METHIONINE-DEPENDENT UROPORPHYRINOGEN III METHYLTRANSFERASE, CHLOROPLASTIC"/>
    <property type="match status" value="1"/>
</dbReference>
<sequence>MIAVTGKVYLIGAGPGDPGLLTLKAVRVLKKADAVLYDRLMNREILTLARKDAELIDVGKAPDNHPVPQHRINEILLEKALKGMTVVRLKGGDPFVFGRGSEEALYLTERGVPVEVVPGVTSAIAVPAYAGVPVTHRGISSSFHVITGSDGCGERADWDSLSRLKGTLIFLMGVKNLESIVSNLLKYGKPADTPAAMIMWGATPAQKTVTGTLADIVRRVKEAGIKNPAVFVVGGTVGLWEYLNWFEGKPLHGRRILVTGTIDAEKGQPEDGPFDFLEDAGAEVIHCPTVKIEFDYGETAGFLANAGDLNLLVFTSKNAVTAFAGAMRRMRLDLRRLGGATVAAVGRKTAERLEEVFIYPDLVPEEFTSKDLLEKIPAGGGGKRTAAVITSDIGGQELVGGLEARGYRVMKIAAYKNLPNYDVRERLIEELGKGVDAAVFTSPSSFYRMEQMVGKLPEKLKKVFIAAIGPTTAAAIEKTGLKVDVCPKEHTLEGLQKALLEKFVGRGEGDGGNKKAQEIEI</sequence>
<evidence type="ECO:0000256" key="5">
    <source>
        <dbReference type="ARBA" id="ARBA00023244"/>
    </source>
</evidence>
<keyword evidence="9" id="KW-0456">Lyase</keyword>
<dbReference type="NCBIfam" id="TIGR01469">
    <property type="entry name" value="cobA_cysG_Cterm"/>
    <property type="match status" value="1"/>
</dbReference>
<dbReference type="InterPro" id="IPR003754">
    <property type="entry name" value="4pyrrol_synth_uPrphyn_synth"/>
</dbReference>
<evidence type="ECO:0000313" key="10">
    <source>
        <dbReference type="Proteomes" id="UP000000272"/>
    </source>
</evidence>
<dbReference type="PANTHER" id="PTHR45790">
    <property type="entry name" value="SIROHEME SYNTHASE-RELATED"/>
    <property type="match status" value="1"/>
</dbReference>
<dbReference type="EC" id="2.1.1.107" evidence="1"/>
<dbReference type="Pfam" id="PF00590">
    <property type="entry name" value="TP_methylase"/>
    <property type="match status" value="1"/>
</dbReference>
<evidence type="ECO:0000256" key="1">
    <source>
        <dbReference type="ARBA" id="ARBA00012162"/>
    </source>
</evidence>
<dbReference type="InterPro" id="IPR036108">
    <property type="entry name" value="4pyrrol_syn_uPrphyn_synt_sf"/>
</dbReference>
<name>D9S0T8_THEOJ</name>
<dbReference type="FunFam" id="3.40.1010.10:FF:000001">
    <property type="entry name" value="Siroheme synthase"/>
    <property type="match status" value="1"/>
</dbReference>
<evidence type="ECO:0000256" key="6">
    <source>
        <dbReference type="RuleBase" id="RU003960"/>
    </source>
</evidence>
<gene>
    <name evidence="9" type="ordered locus">Toce_0321</name>
</gene>
<dbReference type="CDD" id="cd11642">
    <property type="entry name" value="SUMT"/>
    <property type="match status" value="1"/>
</dbReference>
<keyword evidence="5" id="KW-0627">Porphyrin biosynthesis</keyword>
<dbReference type="InterPro" id="IPR003043">
    <property type="entry name" value="Uropor_MeTrfase_CS"/>
</dbReference>
<dbReference type="SUPFAM" id="SSF53790">
    <property type="entry name" value="Tetrapyrrole methylase"/>
    <property type="match status" value="1"/>
</dbReference>
<keyword evidence="4" id="KW-0949">S-adenosyl-L-methionine</keyword>
<dbReference type="InterPro" id="IPR014777">
    <property type="entry name" value="4pyrrole_Mease_sub1"/>
</dbReference>
<comment type="similarity">
    <text evidence="6">Belongs to the precorrin methyltransferase family.</text>
</comment>
<dbReference type="eggNOG" id="COG1587">
    <property type="taxonomic scope" value="Bacteria"/>
</dbReference>
<dbReference type="Gene3D" id="3.40.1010.10">
    <property type="entry name" value="Cobalt-precorrin-4 Transmethylase, Domain 1"/>
    <property type="match status" value="1"/>
</dbReference>
<evidence type="ECO:0000259" key="7">
    <source>
        <dbReference type="Pfam" id="PF00590"/>
    </source>
</evidence>
<dbReference type="SUPFAM" id="SSF69618">
    <property type="entry name" value="HemD-like"/>
    <property type="match status" value="1"/>
</dbReference>
<dbReference type="STRING" id="555079.Toce_0321"/>
<dbReference type="InterPro" id="IPR050161">
    <property type="entry name" value="Siro_Cobalamin_biosynth"/>
</dbReference>
<dbReference type="KEGG" id="toc:Toce_0321"/>
<dbReference type="PROSITE" id="PS00840">
    <property type="entry name" value="SUMT_2"/>
    <property type="match status" value="1"/>
</dbReference>
<dbReference type="Proteomes" id="UP000000272">
    <property type="component" value="Chromosome"/>
</dbReference>
<dbReference type="InterPro" id="IPR006366">
    <property type="entry name" value="CobA/CysG_C"/>
</dbReference>
<dbReference type="CDD" id="cd06578">
    <property type="entry name" value="HemD"/>
    <property type="match status" value="1"/>
</dbReference>
<feature type="domain" description="Tetrapyrrole methylase" evidence="7">
    <location>
        <begin position="7"/>
        <end position="216"/>
    </location>
</feature>
<dbReference type="InterPro" id="IPR000878">
    <property type="entry name" value="4pyrrol_Mease"/>
</dbReference>
<proteinExistence type="inferred from homology"/>
<reference evidence="9 10" key="1">
    <citation type="journal article" date="2010" name="Stand. Genomic Sci.">
        <title>Complete genome sequence of Thermosediminibacter oceani type strain (JW/IW-1228P).</title>
        <authorList>
            <person name="Pitluck S."/>
            <person name="Yasawong M."/>
            <person name="Munk C."/>
            <person name="Nolan M."/>
            <person name="Lapidus A."/>
            <person name="Lucas S."/>
            <person name="Glavina Del Rio T."/>
            <person name="Tice H."/>
            <person name="Cheng J.F."/>
            <person name="Bruce D."/>
            <person name="Detter C."/>
            <person name="Tapia R."/>
            <person name="Han C."/>
            <person name="Goodwin L."/>
            <person name="Liolios K."/>
            <person name="Ivanova N."/>
            <person name="Mavromatis K."/>
            <person name="Mikhailova N."/>
            <person name="Pati A."/>
            <person name="Chen A."/>
            <person name="Palaniappan K."/>
            <person name="Land M."/>
            <person name="Hauser L."/>
            <person name="Chang Y.J."/>
            <person name="Jeffries C.D."/>
            <person name="Rohde M."/>
            <person name="Spring S."/>
            <person name="Sikorski J."/>
            <person name="Goker M."/>
            <person name="Woyke T."/>
            <person name="Bristow J."/>
            <person name="Eisen J.A."/>
            <person name="Markowitz V."/>
            <person name="Hugenholtz P."/>
            <person name="Kyrpides N.C."/>
            <person name="Klenk H.P."/>
        </authorList>
    </citation>
    <scope>NUCLEOTIDE SEQUENCE [LARGE SCALE GENOMIC DNA]</scope>
    <source>
        <strain evidence="10">ATCC BAA-1034 / DSM 16646 / JW/IW-1228P</strain>
    </source>
</reference>
<dbReference type="HOGENOM" id="CLU_011276_6_0_9"/>
<dbReference type="Gene3D" id="3.40.50.10090">
    <property type="match status" value="2"/>
</dbReference>
<dbReference type="PROSITE" id="PS00839">
    <property type="entry name" value="SUMT_1"/>
    <property type="match status" value="1"/>
</dbReference>
<dbReference type="NCBIfam" id="NF004790">
    <property type="entry name" value="PRK06136.1"/>
    <property type="match status" value="1"/>
</dbReference>
<dbReference type="EMBL" id="CP002131">
    <property type="protein sequence ID" value="ADL07102.1"/>
    <property type="molecule type" value="Genomic_DNA"/>
</dbReference>
<dbReference type="AlphaFoldDB" id="D9S0T8"/>
<keyword evidence="3 6" id="KW-0808">Transferase</keyword>
<keyword evidence="2 6" id="KW-0489">Methyltransferase</keyword>
<evidence type="ECO:0000256" key="4">
    <source>
        <dbReference type="ARBA" id="ARBA00022691"/>
    </source>
</evidence>
<feature type="domain" description="Tetrapyrrole biosynthesis uroporphyrinogen III synthase" evidence="8">
    <location>
        <begin position="277"/>
        <end position="495"/>
    </location>
</feature>